<dbReference type="Gene3D" id="3.40.50.720">
    <property type="entry name" value="NAD(P)-binding Rossmann-like Domain"/>
    <property type="match status" value="1"/>
</dbReference>
<dbReference type="GO" id="GO:0016620">
    <property type="term" value="F:oxidoreductase activity, acting on the aldehyde or oxo group of donors, NAD or NADP as acceptor"/>
    <property type="evidence" value="ECO:0007669"/>
    <property type="project" value="InterPro"/>
</dbReference>
<dbReference type="AlphaFoldDB" id="A0A194ADS6"/>
<dbReference type="EMBL" id="BDFE01000003">
    <property type="protein sequence ID" value="GAU07355.1"/>
    <property type="molecule type" value="Genomic_DNA"/>
</dbReference>
<dbReference type="SUPFAM" id="SSF51735">
    <property type="entry name" value="NAD(P)-binding Rossmann-fold domains"/>
    <property type="match status" value="1"/>
</dbReference>
<evidence type="ECO:0000259" key="2">
    <source>
        <dbReference type="SMART" id="SM00859"/>
    </source>
</evidence>
<comment type="similarity">
    <text evidence="1">Belongs to the aspartate-semialdehyde dehydrogenase family.</text>
</comment>
<dbReference type="SUPFAM" id="SSF55347">
    <property type="entry name" value="Glyceraldehyde-3-phosphate dehydrogenase-like, C-terminal domain"/>
    <property type="match status" value="1"/>
</dbReference>
<dbReference type="CDD" id="cd18131">
    <property type="entry name" value="ASADH_C_bac_euk_like"/>
    <property type="match status" value="1"/>
</dbReference>
<dbReference type="STRING" id="1592317.DPF_0033"/>
<dbReference type="GO" id="GO:0046983">
    <property type="term" value="F:protein dimerization activity"/>
    <property type="evidence" value="ECO:0007669"/>
    <property type="project" value="InterPro"/>
</dbReference>
<dbReference type="InterPro" id="IPR000534">
    <property type="entry name" value="Semialdehyde_DH_NAD-bd"/>
</dbReference>
<dbReference type="Pfam" id="PF01118">
    <property type="entry name" value="Semialdhyde_dh"/>
    <property type="match status" value="1"/>
</dbReference>
<protein>
    <submittedName>
        <fullName evidence="3">Aspartate-semialdehyde dehydrogenase</fullName>
    </submittedName>
</protein>
<organism evidence="3 4">
    <name type="scientific">Desulfoplanes formicivorans</name>
    <dbReference type="NCBI Taxonomy" id="1592317"/>
    <lineage>
        <taxon>Bacteria</taxon>
        <taxon>Pseudomonadati</taxon>
        <taxon>Thermodesulfobacteriota</taxon>
        <taxon>Desulfovibrionia</taxon>
        <taxon>Desulfovibrionales</taxon>
        <taxon>Desulfoplanaceae</taxon>
        <taxon>Desulfoplanes</taxon>
    </lineage>
</organism>
<dbReference type="PANTHER" id="PTHR46278:SF2">
    <property type="entry name" value="ASPARTATE-SEMIALDEHYDE DEHYDROGENASE"/>
    <property type="match status" value="1"/>
</dbReference>
<gene>
    <name evidence="3" type="ORF">DPF_0033</name>
</gene>
<evidence type="ECO:0000313" key="4">
    <source>
        <dbReference type="Proteomes" id="UP000095200"/>
    </source>
</evidence>
<reference evidence="4" key="1">
    <citation type="submission" date="2016-06" db="EMBL/GenBank/DDBJ databases">
        <title>Draft genome sequence of Desulfoplanes formicivorans strain Pf12B.</title>
        <authorList>
            <person name="Watanabe M."/>
            <person name="Kojima H."/>
            <person name="Fukui M."/>
        </authorList>
    </citation>
    <scope>NUCLEOTIDE SEQUENCE [LARGE SCALE GENOMIC DNA]</scope>
    <source>
        <strain evidence="4">Pf12B</strain>
    </source>
</reference>
<sequence>MKTDEYVVGLVGGTGILDQEIVAVLEEREFPCSQMVAFVDSDGDRADLTFRDEDVPVEFLREDGFEGVDLVFFVGDNDLTAKWIGDAVKAGCAIVDCSTDRDEDSLAPVIASGVNDEALAGKRMAASPGATSLQLAAVLKPLHDTFAIKRVVVSTYQPVSSQGHPGIEELESQLRHLLNYQEAQSEVFPYQIAFNCLPQIGVLHEDEYTSQETSLIRETMQILGDEALRITATACLVPTLFGNGLSVNMETSQAISPRDARAILSQIDGITVFDNPAEEMYPMPLIVSGHDDVFVGRIRKDASVEHGLNLWIVGDNIRNQAVNAVRIGEGLREKGLGVSN</sequence>
<dbReference type="SMART" id="SM00859">
    <property type="entry name" value="Semialdhyde_dh"/>
    <property type="match status" value="1"/>
</dbReference>
<name>A0A194ADS6_9BACT</name>
<dbReference type="InterPro" id="IPR012280">
    <property type="entry name" value="Semialdhyde_DH_dimer_dom"/>
</dbReference>
<comment type="caution">
    <text evidence="3">The sequence shown here is derived from an EMBL/GenBank/DDBJ whole genome shotgun (WGS) entry which is preliminary data.</text>
</comment>
<dbReference type="GO" id="GO:0051287">
    <property type="term" value="F:NAD binding"/>
    <property type="evidence" value="ECO:0007669"/>
    <property type="project" value="InterPro"/>
</dbReference>
<dbReference type="NCBIfam" id="NF011456">
    <property type="entry name" value="PRK14874.1"/>
    <property type="match status" value="1"/>
</dbReference>
<dbReference type="InterPro" id="IPR036291">
    <property type="entry name" value="NAD(P)-bd_dom_sf"/>
</dbReference>
<evidence type="ECO:0000313" key="3">
    <source>
        <dbReference type="EMBL" id="GAU07355.1"/>
    </source>
</evidence>
<proteinExistence type="inferred from homology"/>
<evidence type="ECO:0000256" key="1">
    <source>
        <dbReference type="ARBA" id="ARBA00010584"/>
    </source>
</evidence>
<dbReference type="PANTHER" id="PTHR46278">
    <property type="entry name" value="DEHYDROGENASE, PUTATIVE-RELATED"/>
    <property type="match status" value="1"/>
</dbReference>
<feature type="domain" description="Semialdehyde dehydrogenase NAD-binding" evidence="2">
    <location>
        <begin position="7"/>
        <end position="122"/>
    </location>
</feature>
<accession>A0A194ADS6</accession>
<dbReference type="RefSeq" id="WP_069856744.1">
    <property type="nucleotide sequence ID" value="NZ_BDFE01000003.1"/>
</dbReference>
<dbReference type="Gene3D" id="3.30.360.10">
    <property type="entry name" value="Dihydrodipicolinate Reductase, domain 2"/>
    <property type="match status" value="1"/>
</dbReference>
<keyword evidence="4" id="KW-1185">Reference proteome</keyword>
<dbReference type="PIRSF" id="PIRSF000148">
    <property type="entry name" value="ASA_dh"/>
    <property type="match status" value="1"/>
</dbReference>
<dbReference type="Proteomes" id="UP000095200">
    <property type="component" value="Unassembled WGS sequence"/>
</dbReference>
<dbReference type="Pfam" id="PF02774">
    <property type="entry name" value="Semialdhyde_dhC"/>
    <property type="match status" value="1"/>
</dbReference>
<dbReference type="CDD" id="cd17894">
    <property type="entry name" value="ASADH_USG1_N"/>
    <property type="match status" value="1"/>
</dbReference>
<dbReference type="GO" id="GO:0008652">
    <property type="term" value="P:amino acid biosynthetic process"/>
    <property type="evidence" value="ECO:0007669"/>
    <property type="project" value="InterPro"/>
</dbReference>